<dbReference type="AlphaFoldDB" id="A0A0R2CUQ1"/>
<organism evidence="1 2">
    <name type="scientific">Fructilactobacillus florum DSM 22689 = JCM 16035</name>
    <dbReference type="NCBI Taxonomy" id="1423745"/>
    <lineage>
        <taxon>Bacteria</taxon>
        <taxon>Bacillati</taxon>
        <taxon>Bacillota</taxon>
        <taxon>Bacilli</taxon>
        <taxon>Lactobacillales</taxon>
        <taxon>Lactobacillaceae</taxon>
        <taxon>Fructilactobacillus</taxon>
    </lineage>
</organism>
<dbReference type="RefSeq" id="WP_009166738.1">
    <property type="nucleotide sequence ID" value="NZ_AYZI01000003.1"/>
</dbReference>
<evidence type="ECO:0008006" key="3">
    <source>
        <dbReference type="Google" id="ProtNLM"/>
    </source>
</evidence>
<gene>
    <name evidence="1" type="ORF">FC87_GL000674</name>
</gene>
<reference evidence="1 2" key="1">
    <citation type="journal article" date="2015" name="Genome Announc.">
        <title>Expanding the biotechnology potential of lactobacilli through comparative genomics of 213 strains and associated genera.</title>
        <authorList>
            <person name="Sun Z."/>
            <person name="Harris H.M."/>
            <person name="McCann A."/>
            <person name="Guo C."/>
            <person name="Argimon S."/>
            <person name="Zhang W."/>
            <person name="Yang X."/>
            <person name="Jeffery I.B."/>
            <person name="Cooney J.C."/>
            <person name="Kagawa T.F."/>
            <person name="Liu W."/>
            <person name="Song Y."/>
            <person name="Salvetti E."/>
            <person name="Wrobel A."/>
            <person name="Rasinkangas P."/>
            <person name="Parkhill J."/>
            <person name="Rea M.C."/>
            <person name="O'Sullivan O."/>
            <person name="Ritari J."/>
            <person name="Douillard F.P."/>
            <person name="Paul Ross R."/>
            <person name="Yang R."/>
            <person name="Briner A.E."/>
            <person name="Felis G.E."/>
            <person name="de Vos W.M."/>
            <person name="Barrangou R."/>
            <person name="Klaenhammer T.R."/>
            <person name="Caufield P.W."/>
            <person name="Cui Y."/>
            <person name="Zhang H."/>
            <person name="O'Toole P.W."/>
        </authorList>
    </citation>
    <scope>NUCLEOTIDE SEQUENCE [LARGE SCALE GENOMIC DNA]</scope>
    <source>
        <strain evidence="1 2">DSM 22689</strain>
    </source>
</reference>
<name>A0A0R2CUQ1_9LACO</name>
<dbReference type="Proteomes" id="UP000051586">
    <property type="component" value="Unassembled WGS sequence"/>
</dbReference>
<evidence type="ECO:0000313" key="2">
    <source>
        <dbReference type="Proteomes" id="UP000051586"/>
    </source>
</evidence>
<protein>
    <recommendedName>
        <fullName evidence="3">PepSY domain-containing protein</fullName>
    </recommendedName>
</protein>
<evidence type="ECO:0000313" key="1">
    <source>
        <dbReference type="EMBL" id="KRM91849.1"/>
    </source>
</evidence>
<proteinExistence type="predicted"/>
<dbReference type="STRING" id="1423745.GCA_001311215_00022"/>
<sequence length="103" mass="11720">MRSKKFIIPTLLSLAGTTALVYLKKRQQAHENAIKAALLPTIKTVFNNQEINGYWIDFENQRGLEYEGGVKVTDRTSGVQEAYTFLFNPTTKEIYHIKPVTTV</sequence>
<dbReference type="PATRIC" id="fig|1423745.4.peg.714"/>
<comment type="caution">
    <text evidence="1">The sequence shown here is derived from an EMBL/GenBank/DDBJ whole genome shotgun (WGS) entry which is preliminary data.</text>
</comment>
<accession>A0A0R2CUQ1</accession>
<dbReference type="EMBL" id="AYZI01000003">
    <property type="protein sequence ID" value="KRM91849.1"/>
    <property type="molecule type" value="Genomic_DNA"/>
</dbReference>